<dbReference type="Proteomes" id="UP001390339">
    <property type="component" value="Unassembled WGS sequence"/>
</dbReference>
<protein>
    <submittedName>
        <fullName evidence="1">Uncharacterized protein</fullName>
    </submittedName>
</protein>
<proteinExistence type="predicted"/>
<reference evidence="1 2" key="1">
    <citation type="journal article" date="2024" name="IMA Fungus">
        <title>Apiospora arundinis, a panoply of carbohydrate-active enzymes and secondary metabolites.</title>
        <authorList>
            <person name="Sorensen T."/>
            <person name="Petersen C."/>
            <person name="Muurmann A.T."/>
            <person name="Christiansen J.V."/>
            <person name="Brundto M.L."/>
            <person name="Overgaard C.K."/>
            <person name="Boysen A.T."/>
            <person name="Wollenberg R.D."/>
            <person name="Larsen T.O."/>
            <person name="Sorensen J.L."/>
            <person name="Nielsen K.L."/>
            <person name="Sondergaard T.E."/>
        </authorList>
    </citation>
    <scope>NUCLEOTIDE SEQUENCE [LARGE SCALE GENOMIC DNA]</scope>
    <source>
        <strain evidence="1 2">AAU 773</strain>
    </source>
</reference>
<dbReference type="EMBL" id="JAPCWZ010000009">
    <property type="protein sequence ID" value="KAK8852060.1"/>
    <property type="molecule type" value="Genomic_DNA"/>
</dbReference>
<evidence type="ECO:0000313" key="1">
    <source>
        <dbReference type="EMBL" id="KAK8852060.1"/>
    </source>
</evidence>
<name>A0ABR2HSJ8_9PEZI</name>
<organism evidence="1 2">
    <name type="scientific">Apiospora arundinis</name>
    <dbReference type="NCBI Taxonomy" id="335852"/>
    <lineage>
        <taxon>Eukaryota</taxon>
        <taxon>Fungi</taxon>
        <taxon>Dikarya</taxon>
        <taxon>Ascomycota</taxon>
        <taxon>Pezizomycotina</taxon>
        <taxon>Sordariomycetes</taxon>
        <taxon>Xylariomycetidae</taxon>
        <taxon>Amphisphaeriales</taxon>
        <taxon>Apiosporaceae</taxon>
        <taxon>Apiospora</taxon>
    </lineage>
</organism>
<gene>
    <name evidence="1" type="ORF">PGQ11_014539</name>
</gene>
<comment type="caution">
    <text evidence="1">The sequence shown here is derived from an EMBL/GenBank/DDBJ whole genome shotgun (WGS) entry which is preliminary data.</text>
</comment>
<accession>A0ABR2HSJ8</accession>
<evidence type="ECO:0000313" key="2">
    <source>
        <dbReference type="Proteomes" id="UP001390339"/>
    </source>
</evidence>
<sequence length="97" mass="10636">MLKAMPTRHRASPQLKEQGTECLLADGSVDKLQDADESSGGERLAVARHDVSGDLEVPRGDDTMVRVSPRDSIEFEQLKCAAQKHFCGHFGLSKRAD</sequence>
<keyword evidence="2" id="KW-1185">Reference proteome</keyword>